<evidence type="ECO:0000313" key="3">
    <source>
        <dbReference type="Proteomes" id="UP000282002"/>
    </source>
</evidence>
<keyword evidence="3" id="KW-1185">Reference proteome</keyword>
<dbReference type="Pfam" id="PF05258">
    <property type="entry name" value="DciA"/>
    <property type="match status" value="1"/>
</dbReference>
<sequence length="176" mass="18404">MVRKPLPDPSPQRRQRGFEPAGGLVKAPVRAVGETRGFAVARLLTHWAEVAGEDLAGKTRPVKIGYGKGGMGATLTLLVKAAEAPMVQMALPHLKDRVNAVYGYAAVSHIHLTQTAATGFAEGQADFAPAPKVKPVPAPDPAILARAQGVAEGVGDPALRAALEQLAQNILSRPRS</sequence>
<gene>
    <name evidence="2" type="ORF">EI545_11970</name>
</gene>
<dbReference type="OrthoDB" id="7160947at2"/>
<dbReference type="InterPro" id="IPR010593">
    <property type="entry name" value="DUF1159"/>
</dbReference>
<dbReference type="RefSeq" id="WP_125325688.1">
    <property type="nucleotide sequence ID" value="NZ_CP034328.1"/>
</dbReference>
<dbReference type="InterPro" id="IPR007922">
    <property type="entry name" value="DciA-like"/>
</dbReference>
<organism evidence="2 3">
    <name type="scientific">Tabrizicola piscis</name>
    <dbReference type="NCBI Taxonomy" id="2494374"/>
    <lineage>
        <taxon>Bacteria</taxon>
        <taxon>Pseudomonadati</taxon>
        <taxon>Pseudomonadota</taxon>
        <taxon>Alphaproteobacteria</taxon>
        <taxon>Rhodobacterales</taxon>
        <taxon>Paracoccaceae</taxon>
        <taxon>Tabrizicola</taxon>
    </lineage>
</organism>
<name>A0A3S8U7D6_9RHOB</name>
<proteinExistence type="predicted"/>
<dbReference type="EMBL" id="CP034328">
    <property type="protein sequence ID" value="AZL59493.1"/>
    <property type="molecule type" value="Genomic_DNA"/>
</dbReference>
<accession>A0A3S8U7D6</accession>
<dbReference type="PIRSF" id="PIRSF032064">
    <property type="entry name" value="UCP032064"/>
    <property type="match status" value="1"/>
</dbReference>
<dbReference type="AlphaFoldDB" id="A0A3S8U7D6"/>
<evidence type="ECO:0000313" key="2">
    <source>
        <dbReference type="EMBL" id="AZL59493.1"/>
    </source>
</evidence>
<feature type="region of interest" description="Disordered" evidence="1">
    <location>
        <begin position="1"/>
        <end position="20"/>
    </location>
</feature>
<reference evidence="2 3" key="1">
    <citation type="submission" date="2018-12" db="EMBL/GenBank/DDBJ databases">
        <title>Complete genome sequencing of Tabrizicola sp. K13M18.</title>
        <authorList>
            <person name="Bae J.-W."/>
        </authorList>
    </citation>
    <scope>NUCLEOTIDE SEQUENCE [LARGE SCALE GENOMIC DNA]</scope>
    <source>
        <strain evidence="2 3">K13M18</strain>
    </source>
</reference>
<evidence type="ECO:0000256" key="1">
    <source>
        <dbReference type="SAM" id="MobiDB-lite"/>
    </source>
</evidence>
<dbReference type="Proteomes" id="UP000282002">
    <property type="component" value="Chromosome"/>
</dbReference>
<protein>
    <submittedName>
        <fullName evidence="2">DUF721 domain-containing protein</fullName>
    </submittedName>
</protein>
<dbReference type="KEGG" id="taw:EI545_11970"/>